<dbReference type="Gene3D" id="2.60.120.260">
    <property type="entry name" value="Galactose-binding domain-like"/>
    <property type="match status" value="1"/>
</dbReference>
<dbReference type="OrthoDB" id="1043438at2"/>
<evidence type="ECO:0000313" key="2">
    <source>
        <dbReference type="EMBL" id="MVZ63835.1"/>
    </source>
</evidence>
<dbReference type="SUPFAM" id="SSF49785">
    <property type="entry name" value="Galactose-binding domain-like"/>
    <property type="match status" value="1"/>
</dbReference>
<gene>
    <name evidence="2" type="ORF">GQF63_17565</name>
</gene>
<name>A0A6N8L273_9SPHI</name>
<protein>
    <recommendedName>
        <fullName evidence="1">F5/8 type C domain-containing protein</fullName>
    </recommendedName>
</protein>
<dbReference type="Proteomes" id="UP000435036">
    <property type="component" value="Unassembled WGS sequence"/>
</dbReference>
<feature type="domain" description="F5/8 type C" evidence="1">
    <location>
        <begin position="217"/>
        <end position="361"/>
    </location>
</feature>
<dbReference type="EMBL" id="WSQA01000016">
    <property type="protein sequence ID" value="MVZ63835.1"/>
    <property type="molecule type" value="Genomic_DNA"/>
</dbReference>
<dbReference type="InterPro" id="IPR008979">
    <property type="entry name" value="Galactose-bd-like_sf"/>
</dbReference>
<sequence>MNNIKYLIWSCLWIISMTSCKKMDSTYKEYVVPSGIVYPGKVVEANFKSGLNEAQLNWNRGSDPKVTKARVYWNYYKDSIDVPMPIDQSNVSCTIKDLEENFYTFIIKTLDDDGHISVPVEVSGGVLGERFKSSLSNRTAAPKVNIDNSVSITFTPVNSTSDLVKSEIEYTSVNDQVKTVTIDSNVNSILIDDYKLGSTYKMRTYFMPETAFESIVSSDETYTITKLNKQEWKIAGYSSFYNTDTPAKMIDGNPATRWGTLSPHVYPHFFTVDFGVQRTLSSFSLWRQTPSNEEGPNEVQFLGSDDNINFVDLGNYPFNRQSSAEQIYQLAEPKTFRYLKVRQINGPKAYVVMGEFDVTAKF</sequence>
<dbReference type="PROSITE" id="PS50022">
    <property type="entry name" value="FA58C_3"/>
    <property type="match status" value="1"/>
</dbReference>
<keyword evidence="3" id="KW-1185">Reference proteome</keyword>
<dbReference type="PROSITE" id="PS51257">
    <property type="entry name" value="PROKAR_LIPOPROTEIN"/>
    <property type="match status" value="1"/>
</dbReference>
<dbReference type="AlphaFoldDB" id="A0A6N8L273"/>
<dbReference type="Pfam" id="PF00754">
    <property type="entry name" value="F5_F8_type_C"/>
    <property type="match status" value="1"/>
</dbReference>
<proteinExistence type="predicted"/>
<accession>A0A6N8L273</accession>
<evidence type="ECO:0000313" key="3">
    <source>
        <dbReference type="Proteomes" id="UP000435036"/>
    </source>
</evidence>
<comment type="caution">
    <text evidence="2">The sequence shown here is derived from an EMBL/GenBank/DDBJ whole genome shotgun (WGS) entry which is preliminary data.</text>
</comment>
<reference evidence="2 3" key="1">
    <citation type="submission" date="2019-12" db="EMBL/GenBank/DDBJ databases">
        <authorList>
            <person name="Dong K."/>
        </authorList>
    </citation>
    <scope>NUCLEOTIDE SEQUENCE [LARGE SCALE GENOMIC DNA]</scope>
    <source>
        <strain evidence="2 3">JCM 31225</strain>
    </source>
</reference>
<dbReference type="RefSeq" id="WP_160370553.1">
    <property type="nucleotide sequence ID" value="NZ_WSQA01000016.1"/>
</dbReference>
<evidence type="ECO:0000259" key="1">
    <source>
        <dbReference type="PROSITE" id="PS50022"/>
    </source>
</evidence>
<dbReference type="Pfam" id="PF16389">
    <property type="entry name" value="DUF4998"/>
    <property type="match status" value="1"/>
</dbReference>
<dbReference type="InterPro" id="IPR000421">
    <property type="entry name" value="FA58C"/>
</dbReference>
<organism evidence="2 3">
    <name type="scientific">Sphingobacterium humi</name>
    <dbReference type="NCBI Taxonomy" id="1796905"/>
    <lineage>
        <taxon>Bacteria</taxon>
        <taxon>Pseudomonadati</taxon>
        <taxon>Bacteroidota</taxon>
        <taxon>Sphingobacteriia</taxon>
        <taxon>Sphingobacteriales</taxon>
        <taxon>Sphingobacteriaceae</taxon>
        <taxon>Sphingobacterium</taxon>
    </lineage>
</organism>